<feature type="transmembrane region" description="Helical" evidence="8">
    <location>
        <begin position="79"/>
        <end position="97"/>
    </location>
</feature>
<dbReference type="InterPro" id="IPR029787">
    <property type="entry name" value="Nucleotide_cyclase"/>
</dbReference>
<feature type="transmembrane region" description="Helical" evidence="8">
    <location>
        <begin position="109"/>
        <end position="132"/>
    </location>
</feature>
<dbReference type="SMART" id="SM00267">
    <property type="entry name" value="GGDEF"/>
    <property type="match status" value="1"/>
</dbReference>
<feature type="domain" description="PAC" evidence="10">
    <location>
        <begin position="371"/>
        <end position="425"/>
    </location>
</feature>
<proteinExistence type="predicted"/>
<dbReference type="InterPro" id="IPR000700">
    <property type="entry name" value="PAS-assoc_C"/>
</dbReference>
<evidence type="ECO:0000259" key="10">
    <source>
        <dbReference type="PROSITE" id="PS50113"/>
    </source>
</evidence>
<keyword evidence="5 8" id="KW-1133">Transmembrane helix</keyword>
<dbReference type="Gene3D" id="3.30.450.20">
    <property type="entry name" value="PAS domain"/>
    <property type="match status" value="1"/>
</dbReference>
<dbReference type="InterPro" id="IPR007895">
    <property type="entry name" value="MASE1"/>
</dbReference>
<feature type="transmembrane region" description="Helical" evidence="8">
    <location>
        <begin position="232"/>
        <end position="254"/>
    </location>
</feature>
<gene>
    <name evidence="12" type="ORF">NUTIK01_09190</name>
</gene>
<evidence type="ECO:0000313" key="12">
    <source>
        <dbReference type="EMBL" id="GMM60142.1"/>
    </source>
</evidence>
<feature type="domain" description="PAS" evidence="9">
    <location>
        <begin position="299"/>
        <end position="369"/>
    </location>
</feature>
<evidence type="ECO:0000256" key="6">
    <source>
        <dbReference type="ARBA" id="ARBA00023136"/>
    </source>
</evidence>
<keyword evidence="4 8" id="KW-0812">Transmembrane</keyword>
<dbReference type="SMART" id="SM00091">
    <property type="entry name" value="PAS"/>
    <property type="match status" value="1"/>
</dbReference>
<dbReference type="InterPro" id="IPR000014">
    <property type="entry name" value="PAS"/>
</dbReference>
<feature type="transmembrane region" description="Helical" evidence="8">
    <location>
        <begin position="54"/>
        <end position="73"/>
    </location>
</feature>
<dbReference type="NCBIfam" id="TIGR00229">
    <property type="entry name" value="sensory_box"/>
    <property type="match status" value="1"/>
</dbReference>
<sequence>MIGAALVGLAYFACAMLSVAYSRSNGGVAMVWGANAMLAARLHVLPVRKWHATLVAAGLASFLVTGCFGLGWAPAPALALVNLAESAVAALLVRHLTVQYWPSRMICWMLGYGLGIGLMVPLAGALIGAGVVAKLSGLAFGPNFGTWLVGHSLGMLVVLPPFAMLACKLRKEQPLLDEGRGLRAALLITAMVALSTAVFAQPARPLLLFPLLLVLFSATWANALVALALPMILATVGGFMTLHGYGPIALMTPVHGELGIVGGHMQFLQLYLAVVALSVLPLVAERERRQQRLHELARSEAHYRLLSDHASDVIMHLGCEGDVRYASPAIARLTGHAPGELAGTPLSRIVMPAYHEAVAGAWQAAIARPGHPVAVEYLGRCKSGDPHWLETHFRGIADEEGHVEGLVSVTRDIASRKRIEEDLAHAAMTDPLTGIPNRRAFFDMAGRLEAAENDGAPMTLALIDIDFFKQVNDRYGHGVGDEVLEVFGRTAQAVVRASDILARIGGEEFALLMPDTDIEGAQVVCRRLAVAVAGMGVETPQGIVRITVSMGLAAVAGCTDLALAAADTALYRAKSEGRARLRVAA</sequence>
<dbReference type="EC" id="2.7.7.65" evidence="2"/>
<dbReference type="Pfam" id="PF05231">
    <property type="entry name" value="MASE1"/>
    <property type="match status" value="1"/>
</dbReference>
<evidence type="ECO:0000256" key="5">
    <source>
        <dbReference type="ARBA" id="ARBA00022989"/>
    </source>
</evidence>
<dbReference type="InterPro" id="IPR000160">
    <property type="entry name" value="GGDEF_dom"/>
</dbReference>
<dbReference type="InterPro" id="IPR050469">
    <property type="entry name" value="Diguanylate_Cyclase"/>
</dbReference>
<keyword evidence="13" id="KW-1185">Reference proteome</keyword>
<dbReference type="CDD" id="cd00130">
    <property type="entry name" value="PAS"/>
    <property type="match status" value="1"/>
</dbReference>
<evidence type="ECO:0000259" key="11">
    <source>
        <dbReference type="PROSITE" id="PS50887"/>
    </source>
</evidence>
<dbReference type="RefSeq" id="WP_317973955.1">
    <property type="nucleotide sequence ID" value="NZ_BTFW01000001.1"/>
</dbReference>
<dbReference type="Pfam" id="PF00990">
    <property type="entry name" value="GGDEF"/>
    <property type="match status" value="1"/>
</dbReference>
<accession>A0ABQ6P5H2</accession>
<dbReference type="SUPFAM" id="SSF55785">
    <property type="entry name" value="PYP-like sensor domain (PAS domain)"/>
    <property type="match status" value="1"/>
</dbReference>
<evidence type="ECO:0000256" key="7">
    <source>
        <dbReference type="ARBA" id="ARBA00034247"/>
    </source>
</evidence>
<dbReference type="PANTHER" id="PTHR45138">
    <property type="entry name" value="REGULATORY COMPONENTS OF SENSORY TRANSDUCTION SYSTEM"/>
    <property type="match status" value="1"/>
</dbReference>
<evidence type="ECO:0000256" key="8">
    <source>
        <dbReference type="SAM" id="Phobius"/>
    </source>
</evidence>
<dbReference type="Proteomes" id="UP001187221">
    <property type="component" value="Unassembled WGS sequence"/>
</dbReference>
<feature type="transmembrane region" description="Helical" evidence="8">
    <location>
        <begin position="266"/>
        <end position="284"/>
    </location>
</feature>
<dbReference type="NCBIfam" id="TIGR00254">
    <property type="entry name" value="GGDEF"/>
    <property type="match status" value="1"/>
</dbReference>
<dbReference type="SUPFAM" id="SSF55073">
    <property type="entry name" value="Nucleotide cyclase"/>
    <property type="match status" value="1"/>
</dbReference>
<protein>
    <recommendedName>
        <fullName evidence="2">diguanylate cyclase</fullName>
        <ecNumber evidence="2">2.7.7.65</ecNumber>
    </recommendedName>
</protein>
<organism evidence="12 13">
    <name type="scientific">Novosphingobium pituita</name>
    <dbReference type="NCBI Taxonomy" id="3056842"/>
    <lineage>
        <taxon>Bacteria</taxon>
        <taxon>Pseudomonadati</taxon>
        <taxon>Pseudomonadota</taxon>
        <taxon>Alphaproteobacteria</taxon>
        <taxon>Sphingomonadales</taxon>
        <taxon>Sphingomonadaceae</taxon>
        <taxon>Novosphingobium</taxon>
    </lineage>
</organism>
<dbReference type="EMBL" id="BTFW01000001">
    <property type="protein sequence ID" value="GMM60142.1"/>
    <property type="molecule type" value="Genomic_DNA"/>
</dbReference>
<evidence type="ECO:0000256" key="1">
    <source>
        <dbReference type="ARBA" id="ARBA00004651"/>
    </source>
</evidence>
<dbReference type="Pfam" id="PF08448">
    <property type="entry name" value="PAS_4"/>
    <property type="match status" value="1"/>
</dbReference>
<comment type="caution">
    <text evidence="12">The sequence shown here is derived from an EMBL/GenBank/DDBJ whole genome shotgun (WGS) entry which is preliminary data.</text>
</comment>
<name>A0ABQ6P5H2_9SPHN</name>
<dbReference type="CDD" id="cd01949">
    <property type="entry name" value="GGDEF"/>
    <property type="match status" value="1"/>
</dbReference>
<dbReference type="InterPro" id="IPR043128">
    <property type="entry name" value="Rev_trsase/Diguanyl_cyclase"/>
</dbReference>
<reference evidence="12 13" key="1">
    <citation type="submission" date="2023-06" db="EMBL/GenBank/DDBJ databases">
        <title>Draft genome sequence of Novosphingobium sp. strain IK01.</title>
        <authorList>
            <person name="Hatamoto M."/>
            <person name="Ikarashi T."/>
            <person name="Yamaguchi T."/>
        </authorList>
    </citation>
    <scope>NUCLEOTIDE SEQUENCE [LARGE SCALE GENOMIC DNA]</scope>
    <source>
        <strain evidence="12 13">IK01</strain>
    </source>
</reference>
<dbReference type="PROSITE" id="PS50887">
    <property type="entry name" value="GGDEF"/>
    <property type="match status" value="1"/>
</dbReference>
<feature type="transmembrane region" description="Helical" evidence="8">
    <location>
        <begin position="206"/>
        <end position="225"/>
    </location>
</feature>
<dbReference type="InterPro" id="IPR035965">
    <property type="entry name" value="PAS-like_dom_sf"/>
</dbReference>
<dbReference type="InterPro" id="IPR013656">
    <property type="entry name" value="PAS_4"/>
</dbReference>
<feature type="domain" description="GGDEF" evidence="11">
    <location>
        <begin position="456"/>
        <end position="585"/>
    </location>
</feature>
<evidence type="ECO:0000256" key="2">
    <source>
        <dbReference type="ARBA" id="ARBA00012528"/>
    </source>
</evidence>
<dbReference type="SMART" id="SM00086">
    <property type="entry name" value="PAC"/>
    <property type="match status" value="1"/>
</dbReference>
<evidence type="ECO:0000313" key="13">
    <source>
        <dbReference type="Proteomes" id="UP001187221"/>
    </source>
</evidence>
<comment type="subcellular location">
    <subcellularLocation>
        <location evidence="1">Cell membrane</location>
        <topology evidence="1">Multi-pass membrane protein</topology>
    </subcellularLocation>
</comment>
<dbReference type="InterPro" id="IPR001610">
    <property type="entry name" value="PAC"/>
</dbReference>
<dbReference type="PANTHER" id="PTHR45138:SF9">
    <property type="entry name" value="DIGUANYLATE CYCLASE DGCM-RELATED"/>
    <property type="match status" value="1"/>
</dbReference>
<evidence type="ECO:0000256" key="3">
    <source>
        <dbReference type="ARBA" id="ARBA00022475"/>
    </source>
</evidence>
<evidence type="ECO:0000256" key="4">
    <source>
        <dbReference type="ARBA" id="ARBA00022692"/>
    </source>
</evidence>
<dbReference type="PROSITE" id="PS50112">
    <property type="entry name" value="PAS"/>
    <property type="match status" value="1"/>
</dbReference>
<evidence type="ECO:0000259" key="9">
    <source>
        <dbReference type="PROSITE" id="PS50112"/>
    </source>
</evidence>
<comment type="catalytic activity">
    <reaction evidence="7">
        <text>2 GTP = 3',3'-c-di-GMP + 2 diphosphate</text>
        <dbReference type="Rhea" id="RHEA:24898"/>
        <dbReference type="ChEBI" id="CHEBI:33019"/>
        <dbReference type="ChEBI" id="CHEBI:37565"/>
        <dbReference type="ChEBI" id="CHEBI:58805"/>
        <dbReference type="EC" id="2.7.7.65"/>
    </reaction>
</comment>
<feature type="transmembrane region" description="Helical" evidence="8">
    <location>
        <begin position="144"/>
        <end position="169"/>
    </location>
</feature>
<dbReference type="Gene3D" id="3.30.70.270">
    <property type="match status" value="1"/>
</dbReference>
<keyword evidence="6 8" id="KW-0472">Membrane</keyword>
<feature type="transmembrane region" description="Helical" evidence="8">
    <location>
        <begin position="181"/>
        <end position="200"/>
    </location>
</feature>
<feature type="transmembrane region" description="Helical" evidence="8">
    <location>
        <begin position="30"/>
        <end position="47"/>
    </location>
</feature>
<dbReference type="PROSITE" id="PS50113">
    <property type="entry name" value="PAC"/>
    <property type="match status" value="1"/>
</dbReference>
<keyword evidence="3" id="KW-1003">Cell membrane</keyword>